<feature type="chain" id="PRO_5041241983" evidence="6">
    <location>
        <begin position="22"/>
        <end position="422"/>
    </location>
</feature>
<evidence type="ECO:0000256" key="3">
    <source>
        <dbReference type="ARBA" id="ARBA00022729"/>
    </source>
</evidence>
<dbReference type="PROSITE" id="PS51257">
    <property type="entry name" value="PROKAR_LIPOPROTEIN"/>
    <property type="match status" value="1"/>
</dbReference>
<gene>
    <name evidence="9" type="ORF">CE91St16_32620</name>
</gene>
<evidence type="ECO:0000256" key="4">
    <source>
        <dbReference type="ARBA" id="ARBA00023136"/>
    </source>
</evidence>
<dbReference type="GO" id="GO:0009279">
    <property type="term" value="C:cell outer membrane"/>
    <property type="evidence" value="ECO:0007669"/>
    <property type="project" value="UniProtKB-SubCell"/>
</dbReference>
<evidence type="ECO:0000259" key="7">
    <source>
        <dbReference type="Pfam" id="PF07980"/>
    </source>
</evidence>
<evidence type="ECO:0000259" key="8">
    <source>
        <dbReference type="Pfam" id="PF14322"/>
    </source>
</evidence>
<dbReference type="CDD" id="cd08977">
    <property type="entry name" value="SusD"/>
    <property type="match status" value="1"/>
</dbReference>
<dbReference type="InterPro" id="IPR033985">
    <property type="entry name" value="SusD-like_N"/>
</dbReference>
<dbReference type="InterPro" id="IPR011990">
    <property type="entry name" value="TPR-like_helical_dom_sf"/>
</dbReference>
<dbReference type="Gene3D" id="1.25.40.390">
    <property type="match status" value="1"/>
</dbReference>
<reference evidence="9" key="1">
    <citation type="submission" date="2022-01" db="EMBL/GenBank/DDBJ databases">
        <title>Novel bile acid biosynthetic pathways are enriched in the microbiome of centenarians.</title>
        <authorList>
            <person name="Sato Y."/>
            <person name="Atarashi K."/>
            <person name="Plichta R.D."/>
            <person name="Arai Y."/>
            <person name="Sasajima S."/>
            <person name="Kearney M.S."/>
            <person name="Suda W."/>
            <person name="Takeshita K."/>
            <person name="Sasaki T."/>
            <person name="Okamoto S."/>
            <person name="Skelly N.A."/>
            <person name="Okamura Y."/>
            <person name="Vlamakis H."/>
            <person name="Li Y."/>
            <person name="Tanoue T."/>
            <person name="Takei H."/>
            <person name="Nittono H."/>
            <person name="Narushima S."/>
            <person name="Irie J."/>
            <person name="Itoh H."/>
            <person name="Moriya K."/>
            <person name="Sugiura Y."/>
            <person name="Suematsu M."/>
            <person name="Moritoki N."/>
            <person name="Shibata S."/>
            <person name="Littman R.D."/>
            <person name="Fischbach A.M."/>
            <person name="Uwamino Y."/>
            <person name="Inoue T."/>
            <person name="Honda A."/>
            <person name="Hattori M."/>
            <person name="Murai T."/>
            <person name="Xavier J.R."/>
            <person name="Hirose N."/>
            <person name="Honda K."/>
        </authorList>
    </citation>
    <scope>NUCLEOTIDE SEQUENCE</scope>
    <source>
        <strain evidence="9">CE91-St16</strain>
    </source>
</reference>
<organism evidence="9 10">
    <name type="scientific">Alistipes finegoldii</name>
    <dbReference type="NCBI Taxonomy" id="214856"/>
    <lineage>
        <taxon>Bacteria</taxon>
        <taxon>Pseudomonadati</taxon>
        <taxon>Bacteroidota</taxon>
        <taxon>Bacteroidia</taxon>
        <taxon>Bacteroidales</taxon>
        <taxon>Rikenellaceae</taxon>
        <taxon>Alistipes</taxon>
    </lineage>
</organism>
<dbReference type="Pfam" id="PF14322">
    <property type="entry name" value="SusD-like_3"/>
    <property type="match status" value="1"/>
</dbReference>
<proteinExistence type="inferred from homology"/>
<evidence type="ECO:0000313" key="10">
    <source>
        <dbReference type="Proteomes" id="UP001055105"/>
    </source>
</evidence>
<keyword evidence="5" id="KW-0998">Cell outer membrane</keyword>
<evidence type="ECO:0000313" key="9">
    <source>
        <dbReference type="EMBL" id="GKI20354.1"/>
    </source>
</evidence>
<feature type="domain" description="RagB/SusD" evidence="7">
    <location>
        <begin position="308"/>
        <end position="388"/>
    </location>
</feature>
<dbReference type="Proteomes" id="UP001055105">
    <property type="component" value="Unassembled WGS sequence"/>
</dbReference>
<dbReference type="Pfam" id="PF07980">
    <property type="entry name" value="SusD_RagB"/>
    <property type="match status" value="1"/>
</dbReference>
<evidence type="ECO:0000256" key="1">
    <source>
        <dbReference type="ARBA" id="ARBA00004442"/>
    </source>
</evidence>
<accession>A0AA37KV99</accession>
<evidence type="ECO:0000256" key="5">
    <source>
        <dbReference type="ARBA" id="ARBA00023237"/>
    </source>
</evidence>
<keyword evidence="4" id="KW-0472">Membrane</keyword>
<evidence type="ECO:0000256" key="6">
    <source>
        <dbReference type="SAM" id="SignalP"/>
    </source>
</evidence>
<feature type="domain" description="SusD-like N-terminal" evidence="8">
    <location>
        <begin position="22"/>
        <end position="204"/>
    </location>
</feature>
<evidence type="ECO:0000256" key="2">
    <source>
        <dbReference type="ARBA" id="ARBA00006275"/>
    </source>
</evidence>
<keyword evidence="3 6" id="KW-0732">Signal</keyword>
<dbReference type="RefSeq" id="WP_195290346.1">
    <property type="nucleotide sequence ID" value="NZ_AP025581.1"/>
</dbReference>
<comment type="subcellular location">
    <subcellularLocation>
        <location evidence="1">Cell outer membrane</location>
    </subcellularLocation>
</comment>
<feature type="signal peptide" evidence="6">
    <location>
        <begin position="1"/>
        <end position="21"/>
    </location>
</feature>
<comment type="caution">
    <text evidence="9">The sequence shown here is derived from an EMBL/GenBank/DDBJ whole genome shotgun (WGS) entry which is preliminary data.</text>
</comment>
<dbReference type="SUPFAM" id="SSF48452">
    <property type="entry name" value="TPR-like"/>
    <property type="match status" value="1"/>
</dbReference>
<dbReference type="EMBL" id="BQOL01000002">
    <property type="protein sequence ID" value="GKI20354.1"/>
    <property type="molecule type" value="Genomic_DNA"/>
</dbReference>
<name>A0AA37KV99_9BACT</name>
<dbReference type="AlphaFoldDB" id="A0AA37KV99"/>
<protein>
    <submittedName>
        <fullName evidence="9">Membrane protein</fullName>
    </submittedName>
</protein>
<dbReference type="InterPro" id="IPR012944">
    <property type="entry name" value="SusD_RagB_dom"/>
</dbReference>
<comment type="similarity">
    <text evidence="2">Belongs to the SusD family.</text>
</comment>
<sequence length="422" mass="47079">MKYITVLLFCALGFASSCSNMLDQYSHSAIPPEAVTEKDLPALRLGMYNRVQNEPQTRSFIMCDILGGDITQSNYNPIDVINSTLSPLNSAIVNGWNGYYSALYQVNNLLAVTAKFPDSEISVRARGEAHYFRAYIYFCLVSRWGGVPLLRENTLDKLPRSPAADVWALIEEDLDTAASLLDTSESYYYVSRNAALALKARVMLSQGKMTEAARLAEDLITSGPYKLDSFDKIFRKKANTEIIFAFENISEESSINISDLFYTYGHPNKGQGVYRLPASTVELFGANDTRKEMSVINIAGTDCLNKYPSGQTGKDPVIVSRIAELYLISAEAQGRAKGVGRLNELRRERGLDDIYPASDAAYVDAVLDERRRELLGENFIYHDMVRTGRAVERLGIQKFQLLLPIPGKELQLNPLLEPNPGY</sequence>